<dbReference type="HAMAP" id="MF_01398">
    <property type="entry name" value="ATP_synth_b_bprime"/>
    <property type="match status" value="1"/>
</dbReference>
<dbReference type="InterPro" id="IPR002146">
    <property type="entry name" value="ATP_synth_b/b'su_bac/chlpt"/>
</dbReference>
<protein>
    <submittedName>
        <fullName evidence="13">Uncharacterized protein</fullName>
    </submittedName>
</protein>
<evidence type="ECO:0000256" key="5">
    <source>
        <dbReference type="ARBA" id="ARBA00022547"/>
    </source>
</evidence>
<keyword evidence="4" id="KW-0813">Transport</keyword>
<dbReference type="AlphaFoldDB" id="A0A381S4G3"/>
<sequence length="188" mass="21848">MSKVLSFIILFVILERRLFAAEAGMPQLDPVYWPSQVFWLIIIFLSVYFLIAKIFIPKIEDNIESREDKIRKDLEEAKSLGEESEKKLKTYKDLIKTAKIDTKKIISQSRQKLSQDMQLKGKEIKKEIEKETENAQKEIKNFKINSINKINLISEEIASNLIKDIFGEDPNKSSVKAIVNEIMKGHKF</sequence>
<feature type="transmembrane region" description="Helical" evidence="12">
    <location>
        <begin position="36"/>
        <end position="56"/>
    </location>
</feature>
<evidence type="ECO:0000256" key="4">
    <source>
        <dbReference type="ARBA" id="ARBA00022448"/>
    </source>
</evidence>
<evidence type="ECO:0000256" key="3">
    <source>
        <dbReference type="ARBA" id="ARBA00005513"/>
    </source>
</evidence>
<comment type="subcellular location">
    <subcellularLocation>
        <location evidence="2">Endomembrane system</location>
    </subcellularLocation>
    <subcellularLocation>
        <location evidence="1">Membrane</location>
        <topology evidence="1">Single-pass membrane protein</topology>
    </subcellularLocation>
</comment>
<dbReference type="Pfam" id="PF00430">
    <property type="entry name" value="ATP-synt_B"/>
    <property type="match status" value="1"/>
</dbReference>
<dbReference type="GO" id="GO:0012505">
    <property type="term" value="C:endomembrane system"/>
    <property type="evidence" value="ECO:0007669"/>
    <property type="project" value="UniProtKB-SubCell"/>
</dbReference>
<keyword evidence="8 12" id="KW-1133">Transmembrane helix</keyword>
<comment type="similarity">
    <text evidence="3">Belongs to the ATPase B chain family.</text>
</comment>
<dbReference type="GO" id="GO:0046961">
    <property type="term" value="F:proton-transporting ATPase activity, rotational mechanism"/>
    <property type="evidence" value="ECO:0007669"/>
    <property type="project" value="TreeGrafter"/>
</dbReference>
<evidence type="ECO:0000256" key="7">
    <source>
        <dbReference type="ARBA" id="ARBA00022781"/>
    </source>
</evidence>
<dbReference type="InterPro" id="IPR050059">
    <property type="entry name" value="ATP_synthase_B_chain"/>
</dbReference>
<accession>A0A381S4G3</accession>
<evidence type="ECO:0000313" key="13">
    <source>
        <dbReference type="EMBL" id="SUZ98995.1"/>
    </source>
</evidence>
<dbReference type="GO" id="GO:0015986">
    <property type="term" value="P:proton motive force-driven ATP synthesis"/>
    <property type="evidence" value="ECO:0007669"/>
    <property type="project" value="InterPro"/>
</dbReference>
<evidence type="ECO:0000256" key="11">
    <source>
        <dbReference type="ARBA" id="ARBA00025198"/>
    </source>
</evidence>
<reference evidence="13" key="1">
    <citation type="submission" date="2018-05" db="EMBL/GenBank/DDBJ databases">
        <authorList>
            <person name="Lanie J.A."/>
            <person name="Ng W.-L."/>
            <person name="Kazmierczak K.M."/>
            <person name="Andrzejewski T.M."/>
            <person name="Davidsen T.M."/>
            <person name="Wayne K.J."/>
            <person name="Tettelin H."/>
            <person name="Glass J.I."/>
            <person name="Rusch D."/>
            <person name="Podicherti R."/>
            <person name="Tsui H.-C.T."/>
            <person name="Winkler M.E."/>
        </authorList>
    </citation>
    <scope>NUCLEOTIDE SEQUENCE</scope>
</reference>
<evidence type="ECO:0000256" key="1">
    <source>
        <dbReference type="ARBA" id="ARBA00004167"/>
    </source>
</evidence>
<dbReference type="GO" id="GO:0045259">
    <property type="term" value="C:proton-transporting ATP synthase complex"/>
    <property type="evidence" value="ECO:0007669"/>
    <property type="project" value="UniProtKB-KW"/>
</dbReference>
<comment type="function">
    <text evidence="11">F(1)F(0) ATP synthase produces ATP from ADP in the presence of a proton or sodium gradient. F-type ATPases consist of two structural domains, F(1) containing the extramembraneous catalytic core and F(0) containing the membrane proton channel, linked together by a central stalk and a peripheral stalk. During catalysis, ATP synthesis in the catalytic domain of F(1) is coupled via a rotary mechanism of the central stalk subunits to proton translocation.</text>
</comment>
<evidence type="ECO:0000256" key="6">
    <source>
        <dbReference type="ARBA" id="ARBA00022692"/>
    </source>
</evidence>
<proteinExistence type="inferred from homology"/>
<evidence type="ECO:0000256" key="10">
    <source>
        <dbReference type="ARBA" id="ARBA00023136"/>
    </source>
</evidence>
<keyword evidence="9" id="KW-0406">Ion transport</keyword>
<evidence type="ECO:0000256" key="8">
    <source>
        <dbReference type="ARBA" id="ARBA00022989"/>
    </source>
</evidence>
<dbReference type="EMBL" id="UINC01002657">
    <property type="protein sequence ID" value="SUZ98995.1"/>
    <property type="molecule type" value="Genomic_DNA"/>
</dbReference>
<dbReference type="PANTHER" id="PTHR33445">
    <property type="entry name" value="ATP SYNTHASE SUBUNIT B', CHLOROPLASTIC"/>
    <property type="match status" value="1"/>
</dbReference>
<keyword evidence="7" id="KW-0375">Hydrogen ion transport</keyword>
<evidence type="ECO:0000256" key="2">
    <source>
        <dbReference type="ARBA" id="ARBA00004308"/>
    </source>
</evidence>
<evidence type="ECO:0000256" key="12">
    <source>
        <dbReference type="SAM" id="Phobius"/>
    </source>
</evidence>
<name>A0A381S4G3_9ZZZZ</name>
<keyword evidence="6 12" id="KW-0812">Transmembrane</keyword>
<keyword evidence="10 12" id="KW-0472">Membrane</keyword>
<evidence type="ECO:0000256" key="9">
    <source>
        <dbReference type="ARBA" id="ARBA00023065"/>
    </source>
</evidence>
<organism evidence="13">
    <name type="scientific">marine metagenome</name>
    <dbReference type="NCBI Taxonomy" id="408172"/>
    <lineage>
        <taxon>unclassified sequences</taxon>
        <taxon>metagenomes</taxon>
        <taxon>ecological metagenomes</taxon>
    </lineage>
</organism>
<keyword evidence="5" id="KW-0138">CF(0)</keyword>
<dbReference type="CDD" id="cd06503">
    <property type="entry name" value="ATP-synt_Fo_b"/>
    <property type="match status" value="1"/>
</dbReference>
<gene>
    <name evidence="13" type="ORF">METZ01_LOCUS51849</name>
</gene>
<dbReference type="PANTHER" id="PTHR33445:SF1">
    <property type="entry name" value="ATP SYNTHASE SUBUNIT B"/>
    <property type="match status" value="1"/>
</dbReference>